<dbReference type="PANTHER" id="PTHR43227:SF11">
    <property type="entry name" value="BLL4140 PROTEIN"/>
    <property type="match status" value="1"/>
</dbReference>
<comment type="subcellular location">
    <subcellularLocation>
        <location evidence="1 7">Cell membrane</location>
        <topology evidence="1 7">Multi-pass membrane protein</topology>
    </subcellularLocation>
</comment>
<feature type="transmembrane region" description="Helical" evidence="7">
    <location>
        <begin position="274"/>
        <end position="295"/>
    </location>
</feature>
<evidence type="ECO:0000256" key="4">
    <source>
        <dbReference type="ARBA" id="ARBA00022692"/>
    </source>
</evidence>
<keyword evidence="4 7" id="KW-0812">Transmembrane</keyword>
<dbReference type="Pfam" id="PF00528">
    <property type="entry name" value="BPD_transp_1"/>
    <property type="match status" value="1"/>
</dbReference>
<keyword evidence="3" id="KW-1003">Cell membrane</keyword>
<accession>A0A9D2NHR3</accession>
<dbReference type="EMBL" id="DWWS01000070">
    <property type="protein sequence ID" value="HJC25717.1"/>
    <property type="molecule type" value="Genomic_DNA"/>
</dbReference>
<dbReference type="Gene3D" id="1.10.3720.10">
    <property type="entry name" value="MetI-like"/>
    <property type="match status" value="1"/>
</dbReference>
<evidence type="ECO:0000256" key="3">
    <source>
        <dbReference type="ARBA" id="ARBA00022475"/>
    </source>
</evidence>
<dbReference type="PANTHER" id="PTHR43227">
    <property type="entry name" value="BLL4140 PROTEIN"/>
    <property type="match status" value="1"/>
</dbReference>
<evidence type="ECO:0000256" key="2">
    <source>
        <dbReference type="ARBA" id="ARBA00022448"/>
    </source>
</evidence>
<protein>
    <submittedName>
        <fullName evidence="9">ABC transporter permease subunit</fullName>
    </submittedName>
</protein>
<evidence type="ECO:0000256" key="6">
    <source>
        <dbReference type="ARBA" id="ARBA00023136"/>
    </source>
</evidence>
<keyword evidence="5 7" id="KW-1133">Transmembrane helix</keyword>
<name>A0A9D2NHR3_9FIRM</name>
<dbReference type="SUPFAM" id="SSF161098">
    <property type="entry name" value="MetI-like"/>
    <property type="match status" value="1"/>
</dbReference>
<reference evidence="9" key="1">
    <citation type="journal article" date="2021" name="PeerJ">
        <title>Extensive microbial diversity within the chicken gut microbiome revealed by metagenomics and culture.</title>
        <authorList>
            <person name="Gilroy R."/>
            <person name="Ravi A."/>
            <person name="Getino M."/>
            <person name="Pursley I."/>
            <person name="Horton D.L."/>
            <person name="Alikhan N.F."/>
            <person name="Baker D."/>
            <person name="Gharbi K."/>
            <person name="Hall N."/>
            <person name="Watson M."/>
            <person name="Adriaenssens E.M."/>
            <person name="Foster-Nyarko E."/>
            <person name="Jarju S."/>
            <person name="Secka A."/>
            <person name="Antonio M."/>
            <person name="Oren A."/>
            <person name="Chaudhuri R.R."/>
            <person name="La Ragione R."/>
            <person name="Hildebrand F."/>
            <person name="Pallen M.J."/>
        </authorList>
    </citation>
    <scope>NUCLEOTIDE SEQUENCE</scope>
    <source>
        <strain evidence="9">USAMLcec2-132</strain>
    </source>
</reference>
<reference evidence="9" key="2">
    <citation type="submission" date="2021-04" db="EMBL/GenBank/DDBJ databases">
        <authorList>
            <person name="Gilroy R."/>
        </authorList>
    </citation>
    <scope>NUCLEOTIDE SEQUENCE</scope>
    <source>
        <strain evidence="9">USAMLcec2-132</strain>
    </source>
</reference>
<dbReference type="GO" id="GO:0005886">
    <property type="term" value="C:plasma membrane"/>
    <property type="evidence" value="ECO:0007669"/>
    <property type="project" value="UniProtKB-SubCell"/>
</dbReference>
<dbReference type="InterPro" id="IPR050809">
    <property type="entry name" value="UgpAE/MalFG_permease"/>
</dbReference>
<feature type="domain" description="ABC transmembrane type-1" evidence="8">
    <location>
        <begin position="78"/>
        <end position="295"/>
    </location>
</feature>
<dbReference type="AlphaFoldDB" id="A0A9D2NHR3"/>
<feature type="transmembrane region" description="Helical" evidence="7">
    <location>
        <begin position="20"/>
        <end position="45"/>
    </location>
</feature>
<feature type="transmembrane region" description="Helical" evidence="7">
    <location>
        <begin position="165"/>
        <end position="191"/>
    </location>
</feature>
<dbReference type="Proteomes" id="UP000823891">
    <property type="component" value="Unassembled WGS sequence"/>
</dbReference>
<dbReference type="PROSITE" id="PS50928">
    <property type="entry name" value="ABC_TM1"/>
    <property type="match status" value="1"/>
</dbReference>
<dbReference type="InterPro" id="IPR035906">
    <property type="entry name" value="MetI-like_sf"/>
</dbReference>
<evidence type="ECO:0000313" key="10">
    <source>
        <dbReference type="Proteomes" id="UP000823891"/>
    </source>
</evidence>
<evidence type="ECO:0000259" key="8">
    <source>
        <dbReference type="PROSITE" id="PS50928"/>
    </source>
</evidence>
<comment type="similarity">
    <text evidence="7">Belongs to the binding-protein-dependent transport system permease family.</text>
</comment>
<feature type="transmembrane region" description="Helical" evidence="7">
    <location>
        <begin position="82"/>
        <end position="106"/>
    </location>
</feature>
<evidence type="ECO:0000256" key="1">
    <source>
        <dbReference type="ARBA" id="ARBA00004651"/>
    </source>
</evidence>
<evidence type="ECO:0000256" key="7">
    <source>
        <dbReference type="RuleBase" id="RU363032"/>
    </source>
</evidence>
<evidence type="ECO:0000256" key="5">
    <source>
        <dbReference type="ARBA" id="ARBA00022989"/>
    </source>
</evidence>
<keyword evidence="2 7" id="KW-0813">Transport</keyword>
<feature type="transmembrane region" description="Helical" evidence="7">
    <location>
        <begin position="212"/>
        <end position="236"/>
    </location>
</feature>
<sequence>MRTKGVKGFIKKLYKYRSYLLMLMPAVVYTLIFSYYPMAGVILAFKKYTYAGGIWGSEWNGLENFKFFFMSGQAGLVTRNTVLYNILFIVVGTVVQIAVAIFLTEIRSKSFRKLSQSFMFLPYFISWVIVGVMAFNIFSSDYGFLNNLITALGGEKISFYSKPEVWPAILLFFNVWKGVGYGSILYLAAIMGIDTSVYESAAIDGANVFQRIFHVTIPAIMPTVVILFLMSVGGIFRGNFDMFYNLVGSNGLLYEYTDVIDTLAFRALISSNDFGMSSAIGLFQSVLCFITVILANKLVSLYDRDYSLF</sequence>
<organism evidence="9 10">
    <name type="scientific">Candidatus Eisenbergiella merdavium</name>
    <dbReference type="NCBI Taxonomy" id="2838551"/>
    <lineage>
        <taxon>Bacteria</taxon>
        <taxon>Bacillati</taxon>
        <taxon>Bacillota</taxon>
        <taxon>Clostridia</taxon>
        <taxon>Lachnospirales</taxon>
        <taxon>Lachnospiraceae</taxon>
        <taxon>Eisenbergiella</taxon>
    </lineage>
</organism>
<keyword evidence="6 7" id="KW-0472">Membrane</keyword>
<dbReference type="CDD" id="cd06261">
    <property type="entry name" value="TM_PBP2"/>
    <property type="match status" value="1"/>
</dbReference>
<comment type="caution">
    <text evidence="9">The sequence shown here is derived from an EMBL/GenBank/DDBJ whole genome shotgun (WGS) entry which is preliminary data.</text>
</comment>
<dbReference type="InterPro" id="IPR000515">
    <property type="entry name" value="MetI-like"/>
</dbReference>
<proteinExistence type="inferred from homology"/>
<dbReference type="GO" id="GO:0055085">
    <property type="term" value="P:transmembrane transport"/>
    <property type="evidence" value="ECO:0007669"/>
    <property type="project" value="InterPro"/>
</dbReference>
<feature type="transmembrane region" description="Helical" evidence="7">
    <location>
        <begin position="118"/>
        <end position="138"/>
    </location>
</feature>
<evidence type="ECO:0000313" key="9">
    <source>
        <dbReference type="EMBL" id="HJC25717.1"/>
    </source>
</evidence>
<gene>
    <name evidence="9" type="ORF">H9761_18810</name>
</gene>